<dbReference type="RefSeq" id="WP_207970341.1">
    <property type="nucleotide sequence ID" value="NZ_JAGBKN010000046.1"/>
</dbReference>
<gene>
    <name evidence="1" type="ORF">J3491_11750</name>
</gene>
<protein>
    <submittedName>
        <fullName evidence="1">Uncharacterized protein</fullName>
    </submittedName>
</protein>
<dbReference type="Proteomes" id="UP000664161">
    <property type="component" value="Unassembled WGS sequence"/>
</dbReference>
<evidence type="ECO:0000313" key="1">
    <source>
        <dbReference type="EMBL" id="MBO1517996.1"/>
    </source>
</evidence>
<name>A0AAW4IWJ4_9GAMM</name>
<sequence>MSKSTLALLDSSLYPQRWQQQTFATPQALLVAMLSAESMPDAQDFTQQLLANEVYQDWINSSVFGRYLHRNFTAFYRQSEDSFNTDMPALFRRELTRHAQYLPLGQVLFFAGDMPKRVRQTKLLTTTVNPATAIIDAQPSSRAVQSTQMVVNQLTIVGKHLLGFPIRHNKRTSERLRNEVLILDFQQLTLVKETQIQPKKRSNTDETILLRSYELR</sequence>
<comment type="caution">
    <text evidence="1">The sequence shown here is derived from an EMBL/GenBank/DDBJ whole genome shotgun (WGS) entry which is preliminary data.</text>
</comment>
<reference evidence="1 2" key="1">
    <citation type="submission" date="2021-03" db="EMBL/GenBank/DDBJ databases">
        <authorList>
            <person name="Shang D.-D."/>
            <person name="Du Z.-J."/>
            <person name="Chen G.-J."/>
        </authorList>
    </citation>
    <scope>NUCLEOTIDE SEQUENCE [LARGE SCALE GENOMIC DNA]</scope>
    <source>
        <strain evidence="1 2">F2608</strain>
    </source>
</reference>
<organism evidence="1 2">
    <name type="scientific">Psychrobacter halodurans</name>
    <dbReference type="NCBI Taxonomy" id="2818439"/>
    <lineage>
        <taxon>Bacteria</taxon>
        <taxon>Pseudomonadati</taxon>
        <taxon>Pseudomonadota</taxon>
        <taxon>Gammaproteobacteria</taxon>
        <taxon>Moraxellales</taxon>
        <taxon>Moraxellaceae</taxon>
        <taxon>Psychrobacter</taxon>
    </lineage>
</organism>
<keyword evidence="2" id="KW-1185">Reference proteome</keyword>
<dbReference type="EMBL" id="JAGBKN010000046">
    <property type="protein sequence ID" value="MBO1517996.1"/>
    <property type="molecule type" value="Genomic_DNA"/>
</dbReference>
<evidence type="ECO:0000313" key="2">
    <source>
        <dbReference type="Proteomes" id="UP000664161"/>
    </source>
</evidence>
<dbReference type="AlphaFoldDB" id="A0AAW4IWJ4"/>
<proteinExistence type="predicted"/>
<accession>A0AAW4IWJ4</accession>